<dbReference type="GO" id="GO:0004519">
    <property type="term" value="F:endonuclease activity"/>
    <property type="evidence" value="ECO:0007669"/>
    <property type="project" value="UniProtKB-KW"/>
</dbReference>
<keyword evidence="6" id="KW-0378">Hydrolase</keyword>
<evidence type="ECO:0000256" key="6">
    <source>
        <dbReference type="ARBA" id="ARBA00022801"/>
    </source>
</evidence>
<dbReference type="SUPFAM" id="SSF56219">
    <property type="entry name" value="DNase I-like"/>
    <property type="match status" value="1"/>
</dbReference>
<feature type="domain" description="Endonuclease/exonuclease/phosphatase" evidence="9">
    <location>
        <begin position="43"/>
        <end position="281"/>
    </location>
</feature>
<dbReference type="STRING" id="335543.Sfum_0613"/>
<dbReference type="HOGENOM" id="CLU_030508_1_0_7"/>
<dbReference type="AlphaFoldDB" id="A0LFW0"/>
<dbReference type="KEGG" id="sfu:Sfum_0613"/>
<keyword evidence="10" id="KW-0269">Exonuclease</keyword>
<dbReference type="CDD" id="cd09083">
    <property type="entry name" value="EEP-1"/>
    <property type="match status" value="1"/>
</dbReference>
<evidence type="ECO:0000259" key="9">
    <source>
        <dbReference type="Pfam" id="PF03372"/>
    </source>
</evidence>
<dbReference type="EMBL" id="CP000478">
    <property type="protein sequence ID" value="ABK16312.1"/>
    <property type="molecule type" value="Genomic_DNA"/>
</dbReference>
<evidence type="ECO:0000256" key="7">
    <source>
        <dbReference type="ARBA" id="ARBA00022842"/>
    </source>
</evidence>
<organism evidence="10 11">
    <name type="scientific">Syntrophobacter fumaroxidans (strain DSM 10017 / MPOB)</name>
    <dbReference type="NCBI Taxonomy" id="335543"/>
    <lineage>
        <taxon>Bacteria</taxon>
        <taxon>Pseudomonadati</taxon>
        <taxon>Thermodesulfobacteriota</taxon>
        <taxon>Syntrophobacteria</taxon>
        <taxon>Syntrophobacterales</taxon>
        <taxon>Syntrophobacteraceae</taxon>
        <taxon>Syntrophobacter</taxon>
    </lineage>
</organism>
<dbReference type="InterPro" id="IPR036691">
    <property type="entry name" value="Endo/exonu/phosph_ase_sf"/>
</dbReference>
<dbReference type="GO" id="GO:0046872">
    <property type="term" value="F:metal ion binding"/>
    <property type="evidence" value="ECO:0007669"/>
    <property type="project" value="UniProtKB-KW"/>
</dbReference>
<keyword evidence="4" id="KW-0479">Metal-binding</keyword>
<evidence type="ECO:0000256" key="2">
    <source>
        <dbReference type="ARBA" id="ARBA00001946"/>
    </source>
</evidence>
<dbReference type="GO" id="GO:0006281">
    <property type="term" value="P:DNA repair"/>
    <property type="evidence" value="ECO:0007669"/>
    <property type="project" value="UniProtKB-KW"/>
</dbReference>
<dbReference type="InterPro" id="IPR051547">
    <property type="entry name" value="TDP2-like"/>
</dbReference>
<keyword evidence="10" id="KW-0255">Endonuclease</keyword>
<dbReference type="GO" id="GO:0004527">
    <property type="term" value="F:exonuclease activity"/>
    <property type="evidence" value="ECO:0007669"/>
    <property type="project" value="UniProtKB-KW"/>
</dbReference>
<protein>
    <submittedName>
        <fullName evidence="10">Endonuclease/exonuclease/phosphatase</fullName>
    </submittedName>
</protein>
<evidence type="ECO:0000256" key="1">
    <source>
        <dbReference type="ARBA" id="ARBA00001936"/>
    </source>
</evidence>
<keyword evidence="7" id="KW-0460">Magnesium</keyword>
<proteinExistence type="predicted"/>
<dbReference type="PANTHER" id="PTHR15822">
    <property type="entry name" value="TRAF AND TNF RECEPTOR-ASSOCIATED PROTEIN"/>
    <property type="match status" value="1"/>
</dbReference>
<keyword evidence="5" id="KW-0227">DNA damage</keyword>
<evidence type="ECO:0000256" key="4">
    <source>
        <dbReference type="ARBA" id="ARBA00022723"/>
    </source>
</evidence>
<reference evidence="10 11" key="1">
    <citation type="submission" date="2006-10" db="EMBL/GenBank/DDBJ databases">
        <title>Complete sequence of Syntrophobacter fumaroxidans MPOB.</title>
        <authorList>
            <consortium name="US DOE Joint Genome Institute"/>
            <person name="Copeland A."/>
            <person name="Lucas S."/>
            <person name="Lapidus A."/>
            <person name="Barry K."/>
            <person name="Detter J.C."/>
            <person name="Glavina del Rio T."/>
            <person name="Hammon N."/>
            <person name="Israni S."/>
            <person name="Pitluck S."/>
            <person name="Goltsman E.G."/>
            <person name="Martinez M."/>
            <person name="Schmutz J."/>
            <person name="Larimer F."/>
            <person name="Land M."/>
            <person name="Hauser L."/>
            <person name="Kyrpides N."/>
            <person name="Kim E."/>
            <person name="Boone D.R."/>
            <person name="Brockman F."/>
            <person name="Culley D."/>
            <person name="Ferry J."/>
            <person name="Gunsalus R."/>
            <person name="McInerney M.J."/>
            <person name="Morrison M."/>
            <person name="Plugge C."/>
            <person name="Rohlin L."/>
            <person name="Scholten J."/>
            <person name="Sieber J."/>
            <person name="Stams A.J.M."/>
            <person name="Worm P."/>
            <person name="Henstra A.M."/>
            <person name="Richardson P."/>
        </authorList>
    </citation>
    <scope>NUCLEOTIDE SEQUENCE [LARGE SCALE GENOMIC DNA]</scope>
    <source>
        <strain evidence="11">DSM 10017 / MPOB</strain>
    </source>
</reference>
<dbReference type="Proteomes" id="UP000001784">
    <property type="component" value="Chromosome"/>
</dbReference>
<dbReference type="eggNOG" id="COG3568">
    <property type="taxonomic scope" value="Bacteria"/>
</dbReference>
<dbReference type="PANTHER" id="PTHR15822:SF4">
    <property type="entry name" value="TYROSYL-DNA PHOSPHODIESTERASE 2"/>
    <property type="match status" value="1"/>
</dbReference>
<dbReference type="InParanoid" id="A0LFW0"/>
<sequence length="291" mass="33479">MRSFCAIHKNRIELDTGEFAIRGKNDGSAGGRYMEGARLMRVMTFNLRFENDSDGENRWGCRRDMVARIVARYGPSVLGTQEGMVSQLRFLEEHLQGYELYAPRRFWDESCQYPTLFYRRDVMRPLEGDEFWLSLTPRVHRSKSWDSAFPRMISFGRFESLEDGRAVWVGVTHLDHIGDAARAAQAERVAEWACGRDGSCILMGDFNDVPGSPAHRLLTDVLQDCWEALGRSEDESGMTYHKFTGIPQIARMDWVLASRDMRVLDQVVVRDQESGRYPSDHFPCFADVKWA</sequence>
<dbReference type="Gene3D" id="3.60.10.10">
    <property type="entry name" value="Endonuclease/exonuclease/phosphatase"/>
    <property type="match status" value="1"/>
</dbReference>
<evidence type="ECO:0000256" key="3">
    <source>
        <dbReference type="ARBA" id="ARBA00022722"/>
    </source>
</evidence>
<keyword evidence="3" id="KW-0540">Nuclease</keyword>
<comment type="cofactor">
    <cofactor evidence="2">
        <name>Mg(2+)</name>
        <dbReference type="ChEBI" id="CHEBI:18420"/>
    </cofactor>
</comment>
<gene>
    <name evidence="10" type="ordered locus">Sfum_0613</name>
</gene>
<accession>A0LFW0</accession>
<evidence type="ECO:0000313" key="11">
    <source>
        <dbReference type="Proteomes" id="UP000001784"/>
    </source>
</evidence>
<name>A0LFW0_SYNFM</name>
<dbReference type="Pfam" id="PF03372">
    <property type="entry name" value="Exo_endo_phos"/>
    <property type="match status" value="1"/>
</dbReference>
<evidence type="ECO:0000256" key="5">
    <source>
        <dbReference type="ARBA" id="ARBA00022763"/>
    </source>
</evidence>
<evidence type="ECO:0000256" key="8">
    <source>
        <dbReference type="ARBA" id="ARBA00023204"/>
    </source>
</evidence>
<evidence type="ECO:0000313" key="10">
    <source>
        <dbReference type="EMBL" id="ABK16312.1"/>
    </source>
</evidence>
<keyword evidence="8" id="KW-0234">DNA repair</keyword>
<keyword evidence="11" id="KW-1185">Reference proteome</keyword>
<comment type="cofactor">
    <cofactor evidence="1">
        <name>Mn(2+)</name>
        <dbReference type="ChEBI" id="CHEBI:29035"/>
    </cofactor>
</comment>
<dbReference type="InterPro" id="IPR005135">
    <property type="entry name" value="Endo/exonuclease/phosphatase"/>
</dbReference>